<dbReference type="PROSITE" id="PS51708">
    <property type="entry name" value="CHAD"/>
    <property type="match status" value="1"/>
</dbReference>
<evidence type="ECO:0000259" key="1">
    <source>
        <dbReference type="PROSITE" id="PS51708"/>
    </source>
</evidence>
<dbReference type="SMART" id="SM00880">
    <property type="entry name" value="CHAD"/>
    <property type="match status" value="1"/>
</dbReference>
<keyword evidence="3" id="KW-1185">Reference proteome</keyword>
<evidence type="ECO:0000313" key="2">
    <source>
        <dbReference type="EMBL" id="QNS05050.1"/>
    </source>
</evidence>
<name>A0A7H1B8J5_9ACTN</name>
<dbReference type="Gene3D" id="1.40.20.10">
    <property type="entry name" value="CHAD domain"/>
    <property type="match status" value="1"/>
</dbReference>
<gene>
    <name evidence="2" type="ORF">IAG42_16475</name>
</gene>
<dbReference type="Proteomes" id="UP000516428">
    <property type="component" value="Chromosome"/>
</dbReference>
<dbReference type="InterPro" id="IPR038186">
    <property type="entry name" value="CHAD_dom_sf"/>
</dbReference>
<dbReference type="AlphaFoldDB" id="A0A7H1B8J5"/>
<reference evidence="2 3" key="1">
    <citation type="submission" date="2020-09" db="EMBL/GenBank/DDBJ databases">
        <title>A novel species.</title>
        <authorList>
            <person name="Gao J."/>
        </authorList>
    </citation>
    <scope>NUCLEOTIDE SEQUENCE [LARGE SCALE GENOMIC DNA]</scope>
    <source>
        <strain evidence="2 3">CRXT-Y-14</strain>
    </source>
</reference>
<dbReference type="InterPro" id="IPR007899">
    <property type="entry name" value="CHAD_dom"/>
</dbReference>
<dbReference type="Pfam" id="PF05235">
    <property type="entry name" value="CHAD"/>
    <property type="match status" value="1"/>
</dbReference>
<accession>A0A7H1B8J5</accession>
<organism evidence="2 3">
    <name type="scientific">Streptomyces xanthii</name>
    <dbReference type="NCBI Taxonomy" id="2768069"/>
    <lineage>
        <taxon>Bacteria</taxon>
        <taxon>Bacillati</taxon>
        <taxon>Actinomycetota</taxon>
        <taxon>Actinomycetes</taxon>
        <taxon>Kitasatosporales</taxon>
        <taxon>Streptomycetaceae</taxon>
        <taxon>Streptomyces</taxon>
    </lineage>
</organism>
<dbReference type="KEGG" id="sxn:IAG42_16475"/>
<feature type="domain" description="CHAD" evidence="1">
    <location>
        <begin position="15"/>
        <end position="319"/>
    </location>
</feature>
<dbReference type="RefSeq" id="WP_188337750.1">
    <property type="nucleotide sequence ID" value="NZ_CP061281.1"/>
</dbReference>
<protein>
    <submittedName>
        <fullName evidence="2">CHAD domain-containing protein</fullName>
    </submittedName>
</protein>
<dbReference type="EMBL" id="CP061281">
    <property type="protein sequence ID" value="QNS05050.1"/>
    <property type="molecule type" value="Genomic_DNA"/>
</dbReference>
<sequence length="322" mass="34321">MAQQHLESSEAYDTDAVLGAHLRGRATDFLRALRQHRESGAAGDTADAARALRRAARRISGTLHTFRPLLDAEWSDALRPELAWLSGTLAHEHAYGDRLARLAEALHRLTTSTVAPPAQRAEHGAPAAPPGRETLALGAAKAAALLDRQLTLARTRAHSTALQALGSSRFHAVADSVAVLASEVPLSGVDAPLHRFAAEAEARLAEAVTALGGRPPYSQYDSGSDTPWHHVRLLLRLHRYALEVVPGPPADAVRLSSAAHALNAHRDAAEAAAAASQAARTPRIAPPTAYALGVLHADQRHQVEAAREAFLDAWRREPVSTP</sequence>
<evidence type="ECO:0000313" key="3">
    <source>
        <dbReference type="Proteomes" id="UP000516428"/>
    </source>
</evidence>
<proteinExistence type="predicted"/>